<evidence type="ECO:0000313" key="1">
    <source>
        <dbReference type="EMBL" id="KKL44920.1"/>
    </source>
</evidence>
<dbReference type="EMBL" id="LAZR01034576">
    <property type="protein sequence ID" value="KKL44920.1"/>
    <property type="molecule type" value="Genomic_DNA"/>
</dbReference>
<gene>
    <name evidence="1" type="ORF">LCGC14_2360860</name>
</gene>
<sequence>MSTKLRTGELTKTMNLLVKADIDLCEADIRFLKFCREHGYIKLTGVLVKDGVVVMADTVRHDIRFDIESGT</sequence>
<reference evidence="1" key="1">
    <citation type="journal article" date="2015" name="Nature">
        <title>Complex archaea that bridge the gap between prokaryotes and eukaryotes.</title>
        <authorList>
            <person name="Spang A."/>
            <person name="Saw J.H."/>
            <person name="Jorgensen S.L."/>
            <person name="Zaremba-Niedzwiedzka K."/>
            <person name="Martijn J."/>
            <person name="Lind A.E."/>
            <person name="van Eijk R."/>
            <person name="Schleper C."/>
            <person name="Guy L."/>
            <person name="Ettema T.J."/>
        </authorList>
    </citation>
    <scope>NUCLEOTIDE SEQUENCE</scope>
</reference>
<organism evidence="1">
    <name type="scientific">marine sediment metagenome</name>
    <dbReference type="NCBI Taxonomy" id="412755"/>
    <lineage>
        <taxon>unclassified sequences</taxon>
        <taxon>metagenomes</taxon>
        <taxon>ecological metagenomes</taxon>
    </lineage>
</organism>
<proteinExistence type="predicted"/>
<accession>A0A0F9EJ60</accession>
<comment type="caution">
    <text evidence="1">The sequence shown here is derived from an EMBL/GenBank/DDBJ whole genome shotgun (WGS) entry which is preliminary data.</text>
</comment>
<dbReference type="AlphaFoldDB" id="A0A0F9EJ60"/>
<name>A0A0F9EJ60_9ZZZZ</name>
<protein>
    <submittedName>
        <fullName evidence="1">Uncharacterized protein</fullName>
    </submittedName>
</protein>